<organism evidence="6 7">
    <name type="scientific">Aromatoleum aromaticum (strain DSM 19018 / LMG 30748 / EbN1)</name>
    <name type="common">Azoarcus sp. (strain EbN1)</name>
    <dbReference type="NCBI Taxonomy" id="76114"/>
    <lineage>
        <taxon>Bacteria</taxon>
        <taxon>Pseudomonadati</taxon>
        <taxon>Pseudomonadota</taxon>
        <taxon>Betaproteobacteria</taxon>
        <taxon>Rhodocyclales</taxon>
        <taxon>Rhodocyclaceae</taxon>
        <taxon>Aromatoleum</taxon>
    </lineage>
</organism>
<dbReference type="Gene3D" id="3.90.550.10">
    <property type="entry name" value="Spore Coat Polysaccharide Biosynthesis Protein SpsA, Chain A"/>
    <property type="match status" value="1"/>
</dbReference>
<protein>
    <recommendedName>
        <fullName evidence="5">3-phospho-D-glycerate guanylyltransferase</fullName>
        <shortName evidence="5">3PG guanylyltransferase</shortName>
        <ecNumber evidence="5">2.7.7.106</ecNumber>
    </recommendedName>
</protein>
<dbReference type="Proteomes" id="UP000006552">
    <property type="component" value="Plasmid 2"/>
</dbReference>
<dbReference type="InterPro" id="IPR002835">
    <property type="entry name" value="CofC"/>
</dbReference>
<evidence type="ECO:0000256" key="1">
    <source>
        <dbReference type="ARBA" id="ARBA00022679"/>
    </source>
</evidence>
<evidence type="ECO:0000313" key="6">
    <source>
        <dbReference type="EMBL" id="CAI10693.1"/>
    </source>
</evidence>
<dbReference type="HAMAP" id="MF_02114">
    <property type="entry name" value="CofC"/>
    <property type="match status" value="1"/>
</dbReference>
<keyword evidence="4 5" id="KW-0342">GTP-binding</keyword>
<evidence type="ECO:0000256" key="3">
    <source>
        <dbReference type="ARBA" id="ARBA00022741"/>
    </source>
</evidence>
<keyword evidence="1 5" id="KW-0808">Transferase</keyword>
<name>Q5NW71_AROAE</name>
<dbReference type="eggNOG" id="COG1920">
    <property type="taxonomic scope" value="Bacteria"/>
</dbReference>
<comment type="catalytic activity">
    <reaction evidence="5">
        <text>(2R)-3-phosphoglycerate + GTP + H(+) = 3-[(R)-glyceryl]-diphospho-5'-guanosine + diphosphate</text>
        <dbReference type="Rhea" id="RHEA:63440"/>
        <dbReference type="ChEBI" id="CHEBI:15378"/>
        <dbReference type="ChEBI" id="CHEBI:33019"/>
        <dbReference type="ChEBI" id="CHEBI:37565"/>
        <dbReference type="ChEBI" id="CHEBI:58272"/>
        <dbReference type="ChEBI" id="CHEBI:147306"/>
        <dbReference type="EC" id="2.7.7.106"/>
    </reaction>
</comment>
<dbReference type="HOGENOM" id="CLU_076569_1_0_4"/>
<comment type="function">
    <text evidence="5">Guanylyltransferase that catalyzes the activation of (2R)-3-phosphoglycerate (3PG) as 3-[(R)-glyceryl]-diphospho-5'-guanosine, via the condensation of 3PG with GTP. It is involved in the biosynthesis of a derivative of the hydride carrier cofactor coenzyme F420, 3PG-F420.</text>
</comment>
<keyword evidence="6" id="KW-0614">Plasmid</keyword>
<dbReference type="KEGG" id="eba:p2A342"/>
<keyword evidence="7" id="KW-1185">Reference proteome</keyword>
<evidence type="ECO:0000256" key="5">
    <source>
        <dbReference type="HAMAP-Rule" id="MF_02114"/>
    </source>
</evidence>
<evidence type="ECO:0000256" key="4">
    <source>
        <dbReference type="ARBA" id="ARBA00023134"/>
    </source>
</evidence>
<evidence type="ECO:0000256" key="2">
    <source>
        <dbReference type="ARBA" id="ARBA00022695"/>
    </source>
</evidence>
<dbReference type="Pfam" id="PF01983">
    <property type="entry name" value="CofC"/>
    <property type="match status" value="1"/>
</dbReference>
<dbReference type="GO" id="GO:0052645">
    <property type="term" value="P:F420-0 metabolic process"/>
    <property type="evidence" value="ECO:0007669"/>
    <property type="project" value="UniProtKB-UniRule"/>
</dbReference>
<evidence type="ECO:0000313" key="7">
    <source>
        <dbReference type="Proteomes" id="UP000006552"/>
    </source>
</evidence>
<sequence length="233" mass="25040">MWTILPAKNLCRAKQRLAGLLTPEERGGLFHAMLKDVLTVLCAHPAIEGVVVVSDDPAARRLAEQYRAEFLDESGLSATGLNAVVQAAAHRLAERGIDEVMVIHGDLPLINHAEITHLIDTHRSAPGPALTLAPDRQREGTNCLICTPASAIEFSYGASSLVKHARQAKKIGAAVHIVRLSGIGFDVDWPDDVLALIDQPELGAGRHTVLYLKDSDIAARAKTITCRSESIVA</sequence>
<dbReference type="OrthoDB" id="6334386at2"/>
<dbReference type="PANTHER" id="PTHR40392:SF1">
    <property type="entry name" value="2-PHOSPHO-L-LACTATE GUANYLYLTRANSFERASE"/>
    <property type="match status" value="1"/>
</dbReference>
<dbReference type="EMBL" id="CR555308">
    <property type="protein sequence ID" value="CAI10693.1"/>
    <property type="molecule type" value="Genomic_DNA"/>
</dbReference>
<accession>Q5NW71</accession>
<proteinExistence type="inferred from homology"/>
<reference evidence="6 7" key="1">
    <citation type="journal article" date="2005" name="Arch. Microbiol.">
        <title>The genome sequence of an anaerobic aromatic-degrading denitrifying bacterium, strain EbN1.</title>
        <authorList>
            <person name="Rabus R."/>
            <person name="Kube M."/>
            <person name="Heider J."/>
            <person name="Beck A."/>
            <person name="Heitmann K."/>
            <person name="Widdel F."/>
            <person name="Reinhardt R."/>
        </authorList>
    </citation>
    <scope>NUCLEOTIDE SEQUENCE [LARGE SCALE GENOMIC DNA]</scope>
    <source>
        <strain evidence="6 7">EbN1</strain>
        <plasmid evidence="7">Plasmid pAzo2</plasmid>
    </source>
</reference>
<dbReference type="EC" id="2.7.7.106" evidence="5"/>
<dbReference type="AlphaFoldDB" id="Q5NW71"/>
<dbReference type="RefSeq" id="WP_011254951.1">
    <property type="nucleotide sequence ID" value="NC_006824.1"/>
</dbReference>
<dbReference type="InterPro" id="IPR029044">
    <property type="entry name" value="Nucleotide-diphossugar_trans"/>
</dbReference>
<dbReference type="GO" id="GO:0005525">
    <property type="term" value="F:GTP binding"/>
    <property type="evidence" value="ECO:0007669"/>
    <property type="project" value="UniProtKB-KW"/>
</dbReference>
<gene>
    <name evidence="5" type="primary">fbiD</name>
    <name evidence="6" type="ORF">p2A342</name>
</gene>
<comment type="pathway">
    <text evidence="5">Cofactor biosynthesis; coenzyme F420 biosynthesis.</text>
</comment>
<dbReference type="GO" id="GO:0043814">
    <property type="term" value="F:phospholactate guanylyltransferase activity"/>
    <property type="evidence" value="ECO:0007669"/>
    <property type="project" value="InterPro"/>
</dbReference>
<dbReference type="UniPathway" id="UPA00071"/>
<dbReference type="PANTHER" id="PTHR40392">
    <property type="entry name" value="2-PHOSPHO-L-LACTATE GUANYLYLTRANSFERASE"/>
    <property type="match status" value="1"/>
</dbReference>
<dbReference type="SUPFAM" id="SSF53448">
    <property type="entry name" value="Nucleotide-diphospho-sugar transferases"/>
    <property type="match status" value="1"/>
</dbReference>
<keyword evidence="3 5" id="KW-0547">Nucleotide-binding</keyword>
<geneLocation type="plasmid" evidence="7">
    <name>pAzo2</name>
</geneLocation>
<comment type="similarity">
    <text evidence="5">Belongs to the CofC family.</text>
</comment>
<keyword evidence="2 5" id="KW-0548">Nucleotidyltransferase</keyword>
<dbReference type="NCBIfam" id="TIGR03552">
    <property type="entry name" value="F420_cofC"/>
    <property type="match status" value="1"/>
</dbReference>